<sequence>MRQASFTVGRALPAILRQRHAASKVDISRGRKLPDPHSTSLLASQLLAWLVALASFSRHPLCSDLPAWLSLSLSIRTFFTQNRGRPHDTGYAHDHIRRATIGELFSESTGTFLRRIDVLDKPADPSAATVTDFTAQGLGPAFRPSAAGNSVTSEKGALCILSGAQHEPLDEMTSRTYPVPFVAKSTLVEKGSISDVPQVESHVVAQAFDDDPTTFFTH</sequence>
<dbReference type="EMBL" id="MPDP01000004">
    <property type="protein sequence ID" value="KAK1498377.1"/>
    <property type="molecule type" value="Genomic_DNA"/>
</dbReference>
<protein>
    <submittedName>
        <fullName evidence="1">Uncharacterized protein</fullName>
    </submittedName>
</protein>
<proteinExistence type="predicted"/>
<name>A0AAI9YD16_9PEZI</name>
<gene>
    <name evidence="1" type="ORF">CCUS01_12855</name>
</gene>
<dbReference type="AlphaFoldDB" id="A0AAI9YD16"/>
<dbReference type="Proteomes" id="UP001239213">
    <property type="component" value="Unassembled WGS sequence"/>
</dbReference>
<organism evidence="1 2">
    <name type="scientific">Colletotrichum cuscutae</name>
    <dbReference type="NCBI Taxonomy" id="1209917"/>
    <lineage>
        <taxon>Eukaryota</taxon>
        <taxon>Fungi</taxon>
        <taxon>Dikarya</taxon>
        <taxon>Ascomycota</taxon>
        <taxon>Pezizomycotina</taxon>
        <taxon>Sordariomycetes</taxon>
        <taxon>Hypocreomycetidae</taxon>
        <taxon>Glomerellales</taxon>
        <taxon>Glomerellaceae</taxon>
        <taxon>Colletotrichum</taxon>
        <taxon>Colletotrichum acutatum species complex</taxon>
    </lineage>
</organism>
<comment type="caution">
    <text evidence="1">The sequence shown here is derived from an EMBL/GenBank/DDBJ whole genome shotgun (WGS) entry which is preliminary data.</text>
</comment>
<keyword evidence="2" id="KW-1185">Reference proteome</keyword>
<accession>A0AAI9YD16</accession>
<evidence type="ECO:0000313" key="2">
    <source>
        <dbReference type="Proteomes" id="UP001239213"/>
    </source>
</evidence>
<evidence type="ECO:0000313" key="1">
    <source>
        <dbReference type="EMBL" id="KAK1498377.1"/>
    </source>
</evidence>
<reference evidence="1" key="1">
    <citation type="submission" date="2016-11" db="EMBL/GenBank/DDBJ databases">
        <title>The genome sequence of Colletotrichum cuscutae.</title>
        <authorList>
            <person name="Baroncelli R."/>
        </authorList>
    </citation>
    <scope>NUCLEOTIDE SEQUENCE</scope>
    <source>
        <strain evidence="1">IMI 304802</strain>
    </source>
</reference>